<proteinExistence type="predicted"/>
<feature type="repeat" description="WD" evidence="12">
    <location>
        <begin position="222"/>
        <end position="263"/>
    </location>
</feature>
<evidence type="ECO:0000256" key="5">
    <source>
        <dbReference type="ARBA" id="ARBA00022574"/>
    </source>
</evidence>
<evidence type="ECO:0000256" key="8">
    <source>
        <dbReference type="ARBA" id="ARBA00040457"/>
    </source>
</evidence>
<dbReference type="InterPro" id="IPR019775">
    <property type="entry name" value="WD40_repeat_CS"/>
</dbReference>
<evidence type="ECO:0000256" key="2">
    <source>
        <dbReference type="ARBA" id="ARBA00004496"/>
    </source>
</evidence>
<dbReference type="InterPro" id="IPR052139">
    <property type="entry name" value="Methylosome_Comp_WDR77"/>
</dbReference>
<feature type="compositionally biased region" description="Basic residues" evidence="13">
    <location>
        <begin position="42"/>
        <end position="59"/>
    </location>
</feature>
<keyword evidence="5 12" id="KW-0853">WD repeat</keyword>
<evidence type="ECO:0000256" key="7">
    <source>
        <dbReference type="ARBA" id="ARBA00023242"/>
    </source>
</evidence>
<reference evidence="14" key="1">
    <citation type="submission" date="2025-08" db="UniProtKB">
        <authorList>
            <consortium name="Ensembl"/>
        </authorList>
    </citation>
    <scope>IDENTIFICATION</scope>
</reference>
<protein>
    <recommendedName>
        <fullName evidence="8">Methylosome protein WDR77</fullName>
    </recommendedName>
    <alternativeName>
        <fullName evidence="10">Methylosome protein 50</fullName>
    </alternativeName>
    <alternativeName>
        <fullName evidence="9">WD repeat-containing protein 77</fullName>
    </alternativeName>
</protein>
<keyword evidence="4" id="KW-0597">Phosphoprotein</keyword>
<feature type="region of interest" description="Disordered" evidence="13">
    <location>
        <begin position="1"/>
        <end position="137"/>
    </location>
</feature>
<evidence type="ECO:0000256" key="10">
    <source>
        <dbReference type="ARBA" id="ARBA00041769"/>
    </source>
</evidence>
<evidence type="ECO:0000256" key="3">
    <source>
        <dbReference type="ARBA" id="ARBA00022490"/>
    </source>
</evidence>
<evidence type="ECO:0000313" key="14">
    <source>
        <dbReference type="Ensembl" id="ENSJHYP00000022482.1"/>
    </source>
</evidence>
<comment type="subcellular location">
    <subcellularLocation>
        <location evidence="2">Cytoplasm</location>
    </subcellularLocation>
    <subcellularLocation>
        <location evidence="1">Nucleus</location>
    </subcellularLocation>
</comment>
<dbReference type="PANTHER" id="PTHR46853">
    <property type="entry name" value="METHYLOSOME PROTEIN 50"/>
    <property type="match status" value="1"/>
</dbReference>
<keyword evidence="15" id="KW-1185">Reference proteome</keyword>
<feature type="compositionally biased region" description="Pro residues" evidence="13">
    <location>
        <begin position="60"/>
        <end position="72"/>
    </location>
</feature>
<feature type="repeat" description="WD" evidence="12">
    <location>
        <begin position="264"/>
        <end position="299"/>
    </location>
</feature>
<feature type="compositionally biased region" description="Low complexity" evidence="13">
    <location>
        <begin position="122"/>
        <end position="137"/>
    </location>
</feature>
<comment type="function">
    <text evidence="11">Non-catalytic component of the methylosome complex, composed of PRMT5, WDR77 and CLNS1A, which modifies specific arginines to dimethylarginines in several spliceosomal Sm proteins and histones. This modification targets Sm proteins to the survival of motor neurons (SMN) complex for assembly into small nuclear ribonucleoprotein core particles. Might play a role in transcription regulation. The methylosome complex also methylates the Piwi proteins (PIWIL1, PIWIL2 and PIWIL4), methylation of Piwi proteins being required for the interaction with Tudor domain-containing proteins and subsequent localization to the meiotic nuage.</text>
</comment>
<organism evidence="14 15">
    <name type="scientific">Junco hyemalis</name>
    <name type="common">Dark-eyed junco</name>
    <dbReference type="NCBI Taxonomy" id="40217"/>
    <lineage>
        <taxon>Eukaryota</taxon>
        <taxon>Metazoa</taxon>
        <taxon>Chordata</taxon>
        <taxon>Craniata</taxon>
        <taxon>Vertebrata</taxon>
        <taxon>Euteleostomi</taxon>
        <taxon>Archelosauria</taxon>
        <taxon>Archosauria</taxon>
        <taxon>Dinosauria</taxon>
        <taxon>Saurischia</taxon>
        <taxon>Theropoda</taxon>
        <taxon>Coelurosauria</taxon>
        <taxon>Aves</taxon>
        <taxon>Neognathae</taxon>
        <taxon>Neoaves</taxon>
        <taxon>Telluraves</taxon>
        <taxon>Australaves</taxon>
        <taxon>Passeriformes</taxon>
        <taxon>Passerellidae</taxon>
        <taxon>Junco</taxon>
    </lineage>
</organism>
<evidence type="ECO:0000313" key="15">
    <source>
        <dbReference type="Proteomes" id="UP000694408"/>
    </source>
</evidence>
<feature type="compositionally biased region" description="Basic and acidic residues" evidence="13">
    <location>
        <begin position="1"/>
        <end position="11"/>
    </location>
</feature>
<keyword evidence="3" id="KW-0963">Cytoplasm</keyword>
<dbReference type="Gene3D" id="2.130.10.10">
    <property type="entry name" value="YVTN repeat-like/Quinoprotein amine dehydrogenase"/>
    <property type="match status" value="1"/>
</dbReference>
<dbReference type="InterPro" id="IPR036322">
    <property type="entry name" value="WD40_repeat_dom_sf"/>
</dbReference>
<evidence type="ECO:0000256" key="6">
    <source>
        <dbReference type="ARBA" id="ARBA00022737"/>
    </source>
</evidence>
<keyword evidence="6" id="KW-0677">Repeat</keyword>
<keyword evidence="7" id="KW-0539">Nucleus</keyword>
<dbReference type="InterPro" id="IPR001680">
    <property type="entry name" value="WD40_rpt"/>
</dbReference>
<dbReference type="Proteomes" id="UP000694408">
    <property type="component" value="Unplaced"/>
</dbReference>
<dbReference type="OMA" id="QMGCNAS"/>
<accession>A0A8C5NSV9</accession>
<evidence type="ECO:0000256" key="12">
    <source>
        <dbReference type="PROSITE-ProRule" id="PRU00221"/>
    </source>
</evidence>
<dbReference type="GO" id="GO:0034709">
    <property type="term" value="C:methylosome"/>
    <property type="evidence" value="ECO:0007669"/>
    <property type="project" value="TreeGrafter"/>
</dbReference>
<feature type="compositionally biased region" description="Polar residues" evidence="13">
    <location>
        <begin position="98"/>
        <end position="107"/>
    </location>
</feature>
<dbReference type="GO" id="GO:0005634">
    <property type="term" value="C:nucleus"/>
    <property type="evidence" value="ECO:0007669"/>
    <property type="project" value="UniProtKB-SubCell"/>
</dbReference>
<evidence type="ECO:0000256" key="1">
    <source>
        <dbReference type="ARBA" id="ARBA00004123"/>
    </source>
</evidence>
<evidence type="ECO:0000256" key="11">
    <source>
        <dbReference type="ARBA" id="ARBA00046151"/>
    </source>
</evidence>
<evidence type="ECO:0000256" key="9">
    <source>
        <dbReference type="ARBA" id="ARBA00041554"/>
    </source>
</evidence>
<dbReference type="Ensembl" id="ENSJHYT00000027108.1">
    <property type="protein sequence ID" value="ENSJHYP00000022482.1"/>
    <property type="gene ID" value="ENSJHYG00000016949.1"/>
</dbReference>
<dbReference type="InterPro" id="IPR015943">
    <property type="entry name" value="WD40/YVTN_repeat-like_dom_sf"/>
</dbReference>
<evidence type="ECO:0000256" key="13">
    <source>
        <dbReference type="SAM" id="MobiDB-lite"/>
    </source>
</evidence>
<dbReference type="PANTHER" id="PTHR46853:SF3">
    <property type="entry name" value="METHYLOSOME PROTEIN WDR77"/>
    <property type="match status" value="1"/>
</dbReference>
<dbReference type="PROSITE" id="PS50082">
    <property type="entry name" value="WD_REPEATS_2"/>
    <property type="match status" value="2"/>
</dbReference>
<reference evidence="14" key="2">
    <citation type="submission" date="2025-09" db="UniProtKB">
        <authorList>
            <consortium name="Ensembl"/>
        </authorList>
    </citation>
    <scope>IDENTIFICATION</scope>
</reference>
<dbReference type="PROSITE" id="PS00678">
    <property type="entry name" value="WD_REPEATS_1"/>
    <property type="match status" value="1"/>
</dbReference>
<dbReference type="SMART" id="SM00320">
    <property type="entry name" value="WD40"/>
    <property type="match status" value="6"/>
</dbReference>
<name>A0A8C5NSV9_JUNHY</name>
<evidence type="ECO:0000256" key="4">
    <source>
        <dbReference type="ARBA" id="ARBA00022553"/>
    </source>
</evidence>
<dbReference type="SUPFAM" id="SSF50978">
    <property type="entry name" value="WD40 repeat-like"/>
    <property type="match status" value="1"/>
</dbReference>
<dbReference type="GO" id="GO:0007309">
    <property type="term" value="P:oocyte axis specification"/>
    <property type="evidence" value="ECO:0007669"/>
    <property type="project" value="TreeGrafter"/>
</dbReference>
<feature type="compositionally biased region" description="Gly residues" evidence="13">
    <location>
        <begin position="13"/>
        <end position="28"/>
    </location>
</feature>
<dbReference type="AlphaFoldDB" id="A0A8C5NSV9"/>
<sequence length="443" mass="47482">MAARLSRERGRGGRGAGALARGGGGGRHVGARPAPPPPPWRSRCRRRRRCCPRRPRRPPRPTARPPPWPPPCRWMGTPRPRPPPSGTSRPTRPPAWSGTWSARTTAQVAGRGARRARGRGALRGAARASPRASPRVSPADGALLLGASGLNGRCWTGSLWVFAEPRRAPSEGFCTAGVQTEAGVADVCWLADRGILVASDSGAVELWELEENESLIVNKFCKYEHDDIVTSVSVLAGSSQAVSGGRDCCVKVWDIPEQTVLHSYRAHSDAVTCVASCPGKDTVFLSCAEDNRTLLWDTRCPKPATRIVCSACNYLPTSVMWHPQKSDVFVLGDESGTVALVDTKNPDSALSAAVHTRAITGFAFSAHSSPLLASISEDCSVAVLDSDLSEVFRNHSHRDFVKGLSWSPSDDALLTTVGWDHQVLHHTVPLPAGEASGINCVKE</sequence>
<dbReference type="Pfam" id="PF00400">
    <property type="entry name" value="WD40"/>
    <property type="match status" value="3"/>
</dbReference>